<dbReference type="InterPro" id="IPR013849">
    <property type="entry name" value="DNA_helicase_Holl-junc_RuvA_I"/>
</dbReference>
<comment type="caution">
    <text evidence="6">Lacks conserved residue(s) required for the propagation of feature annotation.</text>
</comment>
<dbReference type="GO" id="GO:0006281">
    <property type="term" value="P:DNA repair"/>
    <property type="evidence" value="ECO:0007669"/>
    <property type="project" value="UniProtKB-UniRule"/>
</dbReference>
<keyword evidence="2 6" id="KW-0227">DNA damage</keyword>
<dbReference type="Gene3D" id="1.10.150.20">
    <property type="entry name" value="5' to 3' exonuclease, C-terminal subdomain"/>
    <property type="match status" value="1"/>
</dbReference>
<dbReference type="PANTHER" id="PTHR38692:SF1">
    <property type="entry name" value="PROTEIN SMG"/>
    <property type="match status" value="1"/>
</dbReference>
<dbReference type="PaxDb" id="722438-MPNE_0633"/>
<dbReference type="GO" id="GO:0009378">
    <property type="term" value="F:four-way junction helicase activity"/>
    <property type="evidence" value="ECO:0007669"/>
    <property type="project" value="InterPro"/>
</dbReference>
<keyword evidence="9" id="KW-0378">Hydrolase</keyword>
<dbReference type="GO" id="GO:0009379">
    <property type="term" value="C:Holliday junction helicase complex"/>
    <property type="evidence" value="ECO:0007669"/>
    <property type="project" value="InterPro"/>
</dbReference>
<name>A0A0H3DMK3_MYCPB</name>
<evidence type="ECO:0000256" key="3">
    <source>
        <dbReference type="ARBA" id="ARBA00023125"/>
    </source>
</evidence>
<keyword evidence="9" id="KW-0067">ATP-binding</keyword>
<dbReference type="Pfam" id="PF01330">
    <property type="entry name" value="RuvA_N"/>
    <property type="match status" value="1"/>
</dbReference>
<evidence type="ECO:0000256" key="2">
    <source>
        <dbReference type="ARBA" id="ARBA00022763"/>
    </source>
</evidence>
<organism evidence="9 10">
    <name type="scientific">Mycoplasmoides pneumoniae (strain ATCC 15531 / DSM 23978 / CIP 103766 / NBRC 14401 / NCTC 10119 / FH)</name>
    <name type="common">Mycoplasma pneumoniae</name>
    <dbReference type="NCBI Taxonomy" id="722438"/>
    <lineage>
        <taxon>Bacteria</taxon>
        <taxon>Bacillati</taxon>
        <taxon>Mycoplasmatota</taxon>
        <taxon>Mycoplasmoidales</taxon>
        <taxon>Mycoplasmoidaceae</taxon>
        <taxon>Mycoplasmoides</taxon>
    </lineage>
</organism>
<dbReference type="PATRIC" id="fig|722438.3.peg.609"/>
<evidence type="ECO:0000256" key="1">
    <source>
        <dbReference type="ARBA" id="ARBA00022490"/>
    </source>
</evidence>
<dbReference type="GO" id="GO:0048476">
    <property type="term" value="C:Holliday junction resolvase complex"/>
    <property type="evidence" value="ECO:0007669"/>
    <property type="project" value="UniProtKB-UniRule"/>
</dbReference>
<dbReference type="GO" id="GO:0006310">
    <property type="term" value="P:DNA recombination"/>
    <property type="evidence" value="ECO:0007669"/>
    <property type="project" value="UniProtKB-UniRule"/>
</dbReference>
<comment type="function">
    <text evidence="6">The RuvA-RuvB-RuvC complex processes Holliday junction (HJ) DNA during genetic recombination and DNA repair, while the RuvA-RuvB complex plays an important role in the rescue of blocked DNA replication forks via replication fork reversal (RFR). RuvA specifically binds to HJ cruciform DNA, conferring on it an open structure. The RuvB hexamer acts as an ATP-dependent pump, pulling dsDNA into and through the RuvAB complex. HJ branch migration allows RuvC to scan DNA until it finds its consensus sequence, where it cleaves and resolves the cruciform DNA.</text>
</comment>
<sequence length="206" mass="23660">MIASIFGKITFVGKRKIIVEANCISYWFNVKENHSFEKNLEKPRQVFCQIIKRMVTNQILEEGFAFNTLEEKEWFSKFIELNGIGSKTALNLLNNNLEEMRDYIKNSNYHALTKLTGSNSKVARALLALELYDRDDGGKRIKPNTAMANDYDEMFDTLKSLGYKPQDIQNALSKIEIKPNFDVSEVIAEVIKLMSFQNNEVTNKTA</sequence>
<dbReference type="PANTHER" id="PTHR38692">
    <property type="entry name" value="PROTEIN SMG"/>
    <property type="match status" value="1"/>
</dbReference>
<dbReference type="GO" id="GO:0000400">
    <property type="term" value="F:four-way junction DNA binding"/>
    <property type="evidence" value="ECO:0007669"/>
    <property type="project" value="UniProtKB-UniRule"/>
</dbReference>
<dbReference type="InterPro" id="IPR011114">
    <property type="entry name" value="RuvA_C"/>
</dbReference>
<feature type="domain" description="Holliday junction DNA helicase RuvA C-terminal" evidence="8">
    <location>
        <begin position="151"/>
        <end position="195"/>
    </location>
</feature>
<evidence type="ECO:0000256" key="6">
    <source>
        <dbReference type="HAMAP-Rule" id="MF_00031"/>
    </source>
</evidence>
<keyword evidence="3 6" id="KW-0238">DNA-binding</keyword>
<dbReference type="InterPro" id="IPR010994">
    <property type="entry name" value="RuvA_2-like"/>
</dbReference>
<dbReference type="RefSeq" id="WP_010874892.1">
    <property type="nucleotide sequence ID" value="NZ_CP010546.1"/>
</dbReference>
<keyword evidence="9" id="KW-0547">Nucleotide-binding</keyword>
<evidence type="ECO:0000259" key="8">
    <source>
        <dbReference type="Pfam" id="PF07499"/>
    </source>
</evidence>
<dbReference type="GO" id="GO:0016787">
    <property type="term" value="F:hydrolase activity"/>
    <property type="evidence" value="ECO:0007669"/>
    <property type="project" value="UniProtKB-KW"/>
</dbReference>
<comment type="domain">
    <text evidence="6">Has three domains with a flexible linker between the domains II and III and assumes an 'L' shape. Domain III is highly mobile and contacts RuvB.</text>
</comment>
<dbReference type="HOGENOM" id="CLU_087936_1_1_14"/>
<dbReference type="AlphaFoldDB" id="A0A0H3DMK3"/>
<dbReference type="GO" id="GO:0005737">
    <property type="term" value="C:cytoplasm"/>
    <property type="evidence" value="ECO:0007669"/>
    <property type="project" value="UniProtKB-SubCell"/>
</dbReference>
<gene>
    <name evidence="6 9" type="primary">ruvA</name>
    <name evidence="9" type="ordered locus">MPNE_0633</name>
</gene>
<keyword evidence="9" id="KW-0347">Helicase</keyword>
<comment type="subcellular location">
    <subcellularLocation>
        <location evidence="6">Cytoplasm</location>
    </subcellularLocation>
</comment>
<dbReference type="eggNOG" id="COG0632">
    <property type="taxonomic scope" value="Bacteria"/>
</dbReference>
<dbReference type="HAMAP" id="MF_00031">
    <property type="entry name" value="DNA_HJ_migration_RuvA"/>
    <property type="match status" value="1"/>
</dbReference>
<feature type="region of interest" description="Domain III" evidence="6">
    <location>
        <begin position="146"/>
        <end position="206"/>
    </location>
</feature>
<keyword evidence="1 6" id="KW-0963">Cytoplasm</keyword>
<protein>
    <recommendedName>
        <fullName evidence="6">Holliday junction branch migration complex subunit RuvA</fullName>
    </recommendedName>
</protein>
<evidence type="ECO:0000313" key="10">
    <source>
        <dbReference type="Proteomes" id="UP000007756"/>
    </source>
</evidence>
<proteinExistence type="inferred from homology"/>
<dbReference type="GeneID" id="66608783"/>
<feature type="domain" description="DNA helicase Holliday junction RuvA type" evidence="7">
    <location>
        <begin position="1"/>
        <end position="51"/>
    </location>
</feature>
<dbReference type="EMBL" id="CP002077">
    <property type="protein sequence ID" value="ADK86961.1"/>
    <property type="molecule type" value="Genomic_DNA"/>
</dbReference>
<dbReference type="STRING" id="722438.F539_03040"/>
<keyword evidence="5 6" id="KW-0234">DNA repair</keyword>
<keyword evidence="4 6" id="KW-0233">DNA recombination</keyword>
<dbReference type="Pfam" id="PF07499">
    <property type="entry name" value="RuvA_C"/>
    <property type="match status" value="1"/>
</dbReference>
<evidence type="ECO:0000259" key="7">
    <source>
        <dbReference type="Pfam" id="PF01330"/>
    </source>
</evidence>
<dbReference type="NCBIfam" id="TIGR00084">
    <property type="entry name" value="ruvA"/>
    <property type="match status" value="1"/>
</dbReference>
<dbReference type="CDD" id="cd14332">
    <property type="entry name" value="UBA_RuvA_C"/>
    <property type="match status" value="1"/>
</dbReference>
<reference evidence="9 10" key="1">
    <citation type="journal article" date="2010" name="Appl. Environ. Microbiol.">
        <title>Targeted chromosomal knockouts in Mycoplasma pneumoniae.</title>
        <authorList>
            <person name="Krishnakumar R."/>
            <person name="Assad-Garcia N."/>
            <person name="Benders G.A."/>
            <person name="Phan Q."/>
            <person name="Montague M.G."/>
            <person name="Glass J.I."/>
        </authorList>
    </citation>
    <scope>NUCLEOTIDE SEQUENCE [LARGE SCALE GENOMIC DNA]</scope>
    <source>
        <strain evidence="10">ATCC 15531 / DSM 22911 / NBRC 14401 / NCTC 10119 / FH</strain>
    </source>
</reference>
<dbReference type="GO" id="GO:0005524">
    <property type="term" value="F:ATP binding"/>
    <property type="evidence" value="ECO:0007669"/>
    <property type="project" value="InterPro"/>
</dbReference>
<evidence type="ECO:0000256" key="4">
    <source>
        <dbReference type="ARBA" id="ARBA00023172"/>
    </source>
</evidence>
<dbReference type="KEGG" id="mpj:MPNE_0633"/>
<comment type="similarity">
    <text evidence="6">Belongs to the RuvA family.</text>
</comment>
<evidence type="ECO:0000313" key="9">
    <source>
        <dbReference type="EMBL" id="ADK86961.1"/>
    </source>
</evidence>
<evidence type="ECO:0000256" key="5">
    <source>
        <dbReference type="ARBA" id="ARBA00023204"/>
    </source>
</evidence>
<dbReference type="SUPFAM" id="SSF47781">
    <property type="entry name" value="RuvA domain 2-like"/>
    <property type="match status" value="1"/>
</dbReference>
<dbReference type="InterPro" id="IPR000085">
    <property type="entry name" value="RuvA"/>
</dbReference>
<accession>A0A0H3DMK3</accession>
<comment type="subunit">
    <text evidence="6">Homotetramer. Forms an RuvA(8)-RuvB(12)-Holliday junction (HJ) complex. HJ DNA is sandwiched between 2 RuvA tetramers; dsDNA enters through RuvA and exits via RuvB. An RuvB hexamer assembles on each DNA strand where it exits the tetramer. Each RuvB hexamer is contacted by two RuvA subunits (via domain III) on 2 adjacent RuvB subunits; this complex drives branch migration. In the full resolvosome a probable DNA-RuvA(4)-RuvB(12)-RuvC(2) complex forms which resolves the HJ.</text>
</comment>
<dbReference type="SMR" id="A0A0H3DMK3"/>
<dbReference type="Proteomes" id="UP000007756">
    <property type="component" value="Chromosome"/>
</dbReference>